<feature type="compositionally biased region" description="Low complexity" evidence="1">
    <location>
        <begin position="553"/>
        <end position="577"/>
    </location>
</feature>
<name>A0A068S0W3_9FUNG</name>
<sequence length="884" mass="99562">MWYYGCVLFALSLAAVCAGMAIIKFYRQQDYFTGTLNVTRKQVRQQAGLIFPTHGQYAQKTTVIIRKVVLRCICYPLIPLISKAWGVGIQIAMIKHADVPYPIFCLDGWFSNFLGRCKHFIVRYRVFIVSFYGKGFMVSFIYFTDPSVITVVQEIWTRIKQRYVDEYYSVNISRSKTTSGFAHHHPPPPPPPPRHSPPTKQQRPSASTTSIQSPTGSNQSIRSFSADDAFLTMRYAQQDMQDTTASPSPPHQAIVDSSAPVMASELKILEKYYRNRLQGDEKGQPSHQRIPYLRRFTYPNATSTQRRHRLGKIYKVVEIADDIQLRELPSTSSQQQQQQQQTHEQHEAATISGKCLPCLILKAREQNIGDADERQQRHGVHCYLRGLKKQWKDMGQPRRLPMHRIRTADILHGSSLSPEDRSEIWRMNTSAAGTVDEDQLDTHLSHVSTTSGPSGWSEVKSSGYVEPYDHPQAAKLIHWLLVTVCRVKPRDRQDHIVELIELFPVKDGEMSLAEAAAQQGRQNRASIRSSLSPEISDQSLPRSMKADTSAKRSSYLSQSSGGTSNSSKASTTTSSLSEPHRMVTRSSKLKGKEPARGRPKKHPLWHDNEREPHISNAELKPGKDMQRRSVEDGNHFLFTVTDDNGSQEHHEYLSALRESGEHLSPPQRPGLLRRISGKTSPGGKKESPSSFFSMLSNGSLKDKHPQRMPGESAETILSLATPKPAKPISPSVFETHRSSPETDISSAAPSPTSNISNRKYPHSLRARPKEQYSHKSWIPPQSTARSVERDGVALRRVPSTLVQDFLNKHRLLVDSEATYRRSAARANHAAAMQFISTIGAGFSQGVTKAVYISNWEHDNANRIKICKESWSFEELATKLMEPDM</sequence>
<feature type="region of interest" description="Disordered" evidence="1">
    <location>
        <begin position="657"/>
        <end position="760"/>
    </location>
</feature>
<feature type="compositionally biased region" description="Low complexity" evidence="1">
    <location>
        <begin position="331"/>
        <end position="342"/>
    </location>
</feature>
<feature type="region of interest" description="Disordered" evidence="1">
    <location>
        <begin position="765"/>
        <end position="784"/>
    </location>
</feature>
<proteinExistence type="predicted"/>
<reference evidence="3" key="1">
    <citation type="submission" date="2013-08" db="EMBL/GenBank/DDBJ databases">
        <title>Gene expansion shapes genome architecture in the human pathogen Lichtheimia corymbifera: an evolutionary genomics analysis in the ancient terrestrial Mucorales (Mucoromycotina).</title>
        <authorList>
            <person name="Schwartze V.U."/>
            <person name="Winter S."/>
            <person name="Shelest E."/>
            <person name="Marcet-Houben M."/>
            <person name="Horn F."/>
            <person name="Wehner S."/>
            <person name="Hoffmann K."/>
            <person name="Riege K."/>
            <person name="Sammeth M."/>
            <person name="Nowrousian M."/>
            <person name="Valiante V."/>
            <person name="Linde J."/>
            <person name="Jacobsen I.D."/>
            <person name="Marz M."/>
            <person name="Brakhage A.A."/>
            <person name="Gabaldon T."/>
            <person name="Bocker S."/>
            <person name="Voigt K."/>
        </authorList>
    </citation>
    <scope>NUCLEOTIDE SEQUENCE [LARGE SCALE GENOMIC DNA]</scope>
    <source>
        <strain evidence="3">FSU 9682</strain>
    </source>
</reference>
<organism evidence="3 4">
    <name type="scientific">Lichtheimia corymbifera JMRC:FSU:9682</name>
    <dbReference type="NCBI Taxonomy" id="1263082"/>
    <lineage>
        <taxon>Eukaryota</taxon>
        <taxon>Fungi</taxon>
        <taxon>Fungi incertae sedis</taxon>
        <taxon>Mucoromycota</taxon>
        <taxon>Mucoromycotina</taxon>
        <taxon>Mucoromycetes</taxon>
        <taxon>Mucorales</taxon>
        <taxon>Lichtheimiaceae</taxon>
        <taxon>Lichtheimia</taxon>
    </lineage>
</organism>
<feature type="chain" id="PRO_5001655374" evidence="2">
    <location>
        <begin position="19"/>
        <end position="884"/>
    </location>
</feature>
<keyword evidence="2" id="KW-0732">Signal</keyword>
<dbReference type="STRING" id="1263082.A0A068S0W3"/>
<dbReference type="AlphaFoldDB" id="A0A068S0W3"/>
<feature type="compositionally biased region" description="Basic and acidic residues" evidence="1">
    <location>
        <begin position="604"/>
        <end position="613"/>
    </location>
</feature>
<feature type="region of interest" description="Disordered" evidence="1">
    <location>
        <begin position="329"/>
        <end position="348"/>
    </location>
</feature>
<feature type="region of interest" description="Disordered" evidence="1">
    <location>
        <begin position="177"/>
        <end position="221"/>
    </location>
</feature>
<keyword evidence="4" id="KW-1185">Reference proteome</keyword>
<feature type="region of interest" description="Disordered" evidence="1">
    <location>
        <begin position="514"/>
        <end position="626"/>
    </location>
</feature>
<dbReference type="VEuPathDB" id="FungiDB:LCOR_07007.1"/>
<dbReference type="EMBL" id="CBTN010000033">
    <property type="protein sequence ID" value="CDH55909.1"/>
    <property type="molecule type" value="Genomic_DNA"/>
</dbReference>
<gene>
    <name evidence="3" type="ORF">LCOR_07007.1</name>
</gene>
<feature type="compositionally biased region" description="Polar residues" evidence="1">
    <location>
        <begin position="741"/>
        <end position="757"/>
    </location>
</feature>
<feature type="compositionally biased region" description="Polar residues" evidence="1">
    <location>
        <begin position="199"/>
        <end position="221"/>
    </location>
</feature>
<accession>A0A068S0W3</accession>
<dbReference type="Proteomes" id="UP000027586">
    <property type="component" value="Unassembled WGS sequence"/>
</dbReference>
<protein>
    <submittedName>
        <fullName evidence="3">Uncharacterized protein</fullName>
    </submittedName>
</protein>
<feature type="compositionally biased region" description="Pro residues" evidence="1">
    <location>
        <begin position="187"/>
        <end position="196"/>
    </location>
</feature>
<evidence type="ECO:0000313" key="4">
    <source>
        <dbReference type="Proteomes" id="UP000027586"/>
    </source>
</evidence>
<feature type="signal peptide" evidence="2">
    <location>
        <begin position="1"/>
        <end position="18"/>
    </location>
</feature>
<evidence type="ECO:0000256" key="2">
    <source>
        <dbReference type="SAM" id="SignalP"/>
    </source>
</evidence>
<evidence type="ECO:0000313" key="3">
    <source>
        <dbReference type="EMBL" id="CDH55909.1"/>
    </source>
</evidence>
<feature type="compositionally biased region" description="Polar residues" evidence="1">
    <location>
        <begin position="519"/>
        <end position="541"/>
    </location>
</feature>
<comment type="caution">
    <text evidence="3">The sequence shown here is derived from an EMBL/GenBank/DDBJ whole genome shotgun (WGS) entry which is preliminary data.</text>
</comment>
<evidence type="ECO:0000256" key="1">
    <source>
        <dbReference type="SAM" id="MobiDB-lite"/>
    </source>
</evidence>
<dbReference type="OrthoDB" id="2263702at2759"/>
<feature type="compositionally biased region" description="Polar residues" evidence="1">
    <location>
        <begin position="688"/>
        <end position="699"/>
    </location>
</feature>